<protein>
    <submittedName>
        <fullName evidence="1">Uncharacterized protein</fullName>
    </submittedName>
</protein>
<proteinExistence type="predicted"/>
<comment type="caution">
    <text evidence="1">The sequence shown here is derived from an EMBL/GenBank/DDBJ whole genome shotgun (WGS) entry which is preliminary data.</text>
</comment>
<accession>A0AA88P3B2</accession>
<gene>
    <name evidence="1" type="ORF">Q7C36_001284</name>
</gene>
<reference evidence="1" key="1">
    <citation type="submission" date="2023-08" db="EMBL/GenBank/DDBJ databases">
        <title>Pelteobagrus vachellii genome.</title>
        <authorList>
            <person name="Liu H."/>
        </authorList>
    </citation>
    <scope>NUCLEOTIDE SEQUENCE</scope>
    <source>
        <strain evidence="1">PRFRI_2022a</strain>
        <tissue evidence="1">Muscle</tissue>
    </source>
</reference>
<keyword evidence="2" id="KW-1185">Reference proteome</keyword>
<evidence type="ECO:0000313" key="2">
    <source>
        <dbReference type="Proteomes" id="UP001187315"/>
    </source>
</evidence>
<dbReference type="Proteomes" id="UP001187315">
    <property type="component" value="Unassembled WGS sequence"/>
</dbReference>
<evidence type="ECO:0000313" key="1">
    <source>
        <dbReference type="EMBL" id="KAK2869413.1"/>
    </source>
</evidence>
<sequence>MNQLLISKHLEPFPGFLLLLSSGPDEAPPAMPYGVTAAISPALYQGHQLSVSTVRPKVLTEKSSGCGVLEDI</sequence>
<dbReference type="AlphaFoldDB" id="A0AA88P3B2"/>
<organism evidence="1 2">
    <name type="scientific">Tachysurus vachellii</name>
    <name type="common">Darkbarbel catfish</name>
    <name type="synonym">Pelteobagrus vachellii</name>
    <dbReference type="NCBI Taxonomy" id="175792"/>
    <lineage>
        <taxon>Eukaryota</taxon>
        <taxon>Metazoa</taxon>
        <taxon>Chordata</taxon>
        <taxon>Craniata</taxon>
        <taxon>Vertebrata</taxon>
        <taxon>Euteleostomi</taxon>
        <taxon>Actinopterygii</taxon>
        <taxon>Neopterygii</taxon>
        <taxon>Teleostei</taxon>
        <taxon>Ostariophysi</taxon>
        <taxon>Siluriformes</taxon>
        <taxon>Bagridae</taxon>
        <taxon>Tachysurus</taxon>
    </lineage>
</organism>
<name>A0AA88P3B2_TACVA</name>
<dbReference type="EMBL" id="JAVHJS010000001">
    <property type="protein sequence ID" value="KAK2869413.1"/>
    <property type="molecule type" value="Genomic_DNA"/>
</dbReference>